<dbReference type="EMBL" id="HACG01005460">
    <property type="protein sequence ID" value="CEK52325.1"/>
    <property type="molecule type" value="Transcribed_RNA"/>
</dbReference>
<accession>A0A0B6YA42</accession>
<sequence>MFTFLTANIIVYRDSAVIKIRVREKFNEPTHTPGVMFNDGEKMGSSCKKFNIYRTCL</sequence>
<organism evidence="1">
    <name type="scientific">Arion vulgaris</name>
    <dbReference type="NCBI Taxonomy" id="1028688"/>
    <lineage>
        <taxon>Eukaryota</taxon>
        <taxon>Metazoa</taxon>
        <taxon>Spiralia</taxon>
        <taxon>Lophotrochozoa</taxon>
        <taxon>Mollusca</taxon>
        <taxon>Gastropoda</taxon>
        <taxon>Heterobranchia</taxon>
        <taxon>Euthyneura</taxon>
        <taxon>Panpulmonata</taxon>
        <taxon>Eupulmonata</taxon>
        <taxon>Stylommatophora</taxon>
        <taxon>Helicina</taxon>
        <taxon>Arionoidea</taxon>
        <taxon>Arionidae</taxon>
        <taxon>Arion</taxon>
    </lineage>
</organism>
<reference evidence="1" key="1">
    <citation type="submission" date="2014-12" db="EMBL/GenBank/DDBJ databases">
        <title>Insight into the proteome of Arion vulgaris.</title>
        <authorList>
            <person name="Aradska J."/>
            <person name="Bulat T."/>
            <person name="Smidak R."/>
            <person name="Sarate P."/>
            <person name="Gangsoo J."/>
            <person name="Sialana F."/>
            <person name="Bilban M."/>
            <person name="Lubec G."/>
        </authorList>
    </citation>
    <scope>NUCLEOTIDE SEQUENCE</scope>
    <source>
        <tissue evidence="1">Skin</tissue>
    </source>
</reference>
<name>A0A0B6YA42_9EUPU</name>
<proteinExistence type="predicted"/>
<gene>
    <name evidence="1" type="primary">ORF16353</name>
</gene>
<dbReference type="AlphaFoldDB" id="A0A0B6YA42"/>
<protein>
    <submittedName>
        <fullName evidence="1">Uncharacterized protein</fullName>
    </submittedName>
</protein>
<evidence type="ECO:0000313" key="1">
    <source>
        <dbReference type="EMBL" id="CEK52325.1"/>
    </source>
</evidence>